<protein>
    <submittedName>
        <fullName evidence="3">Uncharacterized protein</fullName>
    </submittedName>
</protein>
<organism evidence="4">
    <name type="scientific">Pneumocystis jirovecii</name>
    <name type="common">Human pneumocystis pneumonia agent</name>
    <dbReference type="NCBI Taxonomy" id="42068"/>
    <lineage>
        <taxon>Eukaryota</taxon>
        <taxon>Fungi</taxon>
        <taxon>Dikarya</taxon>
        <taxon>Ascomycota</taxon>
        <taxon>Taphrinomycotina</taxon>
        <taxon>Pneumocystomycetes</taxon>
        <taxon>Pneumocystaceae</taxon>
        <taxon>Pneumocystis</taxon>
    </lineage>
</organism>
<reference evidence="3 4" key="1">
    <citation type="journal article" date="2012" name="MBio">
        <title>De novo assembly of the Pneumocystis jirovecii genome from a single bronchoalveolar lavage fluid specimen from a patient.</title>
        <authorList>
            <person name="Cisse O.H."/>
            <person name="Pagni M."/>
            <person name="Hauser P.M."/>
        </authorList>
    </citation>
    <scope>NUCLEOTIDE SEQUENCE [LARGE SCALE GENOMIC DNA]</scope>
    <source>
        <strain evidence="3 4">SE8</strain>
    </source>
</reference>
<dbReference type="Pfam" id="PF24681">
    <property type="entry name" value="Kelch_KLHDC2_KLHL20_DRC7"/>
    <property type="match status" value="1"/>
</dbReference>
<dbReference type="SUPFAM" id="SSF117281">
    <property type="entry name" value="Kelch motif"/>
    <property type="match status" value="1"/>
</dbReference>
<dbReference type="InterPro" id="IPR015915">
    <property type="entry name" value="Kelch-typ_b-propeller"/>
</dbReference>
<dbReference type="PANTHER" id="PTHR46093:SF18">
    <property type="entry name" value="FIBRONECTIN TYPE-III DOMAIN-CONTAINING PROTEIN"/>
    <property type="match status" value="1"/>
</dbReference>
<evidence type="ECO:0000313" key="4">
    <source>
        <dbReference type="Proteomes" id="UP000010422"/>
    </source>
</evidence>
<keyword evidence="1" id="KW-0880">Kelch repeat</keyword>
<dbReference type="Gene3D" id="2.120.10.80">
    <property type="entry name" value="Kelch-type beta propeller"/>
    <property type="match status" value="2"/>
</dbReference>
<keyword evidence="2" id="KW-0677">Repeat</keyword>
<dbReference type="AlphaFoldDB" id="L0PEF8"/>
<evidence type="ECO:0000313" key="3">
    <source>
        <dbReference type="EMBL" id="CCJ30753.1"/>
    </source>
</evidence>
<proteinExistence type="predicted"/>
<evidence type="ECO:0000256" key="2">
    <source>
        <dbReference type="ARBA" id="ARBA00022737"/>
    </source>
</evidence>
<dbReference type="PANTHER" id="PTHR46093">
    <property type="entry name" value="ACYL-COA-BINDING DOMAIN-CONTAINING PROTEIN 5"/>
    <property type="match status" value="1"/>
</dbReference>
<name>L0PEF8_PNEJI</name>
<comment type="caution">
    <text evidence="3">The sequence shown here is derived from an EMBL/GenBank/DDBJ whole genome shotgun (WGS) entry which is preliminary data.</text>
</comment>
<gene>
    <name evidence="3" type="ORF">PNEJI1_001232</name>
</gene>
<evidence type="ECO:0000256" key="1">
    <source>
        <dbReference type="ARBA" id="ARBA00022441"/>
    </source>
</evidence>
<dbReference type="STRING" id="1209962.L0PEF8"/>
<dbReference type="VEuPathDB" id="FungiDB:PNEJI1_001232"/>
<dbReference type="Proteomes" id="UP000010422">
    <property type="component" value="Unassembled WGS sequence"/>
</dbReference>
<sequence length="427" mass="48420">MLSNQSDDEISFYNFEYHKEANLPRILTDGPLKLKKKSFMNDSFLSSESSIISKAYSYSSLLSIKTASSILFNKEKQEDVDSDDLLSPVLSNSVNCSASEMYLTKAIFYSSFQIHALKSHTANILENEIFVFGGTNDFECKICIFLVKINILCLDTMYWHFLKINGKPPMPCQNHTATNVGKNIVIFGGNDEKTYYNTVHVFDVTRYYWYTPITSTVKPIPRKGHTACFYNSSIYYFGGETDTKALNDLWKLDCSDLDFPIWSEVETTGHKPSPRAYHSANIIGSNMVIIGGSNNIDVFGDIFILNIEKSLWIKVNIQLSLPRLAHNSTIIGPYLFISGGRDKLSYFSDISLLNITTMKWEKKKINSAVSFERAHHASVFSDFRLFFIGGTDGKTLFSDIYFVELASMAYYSSVSICHSLWLVTDLF</sequence>
<accession>L0PEF8</accession>
<dbReference type="EMBL" id="CAKM01000264">
    <property type="protein sequence ID" value="CCJ30753.1"/>
    <property type="molecule type" value="Genomic_DNA"/>
</dbReference>
<dbReference type="InParanoid" id="L0PEF8"/>